<evidence type="ECO:0000313" key="2">
    <source>
        <dbReference type="Proteomes" id="UP000076623"/>
    </source>
</evidence>
<evidence type="ECO:0000313" key="1">
    <source>
        <dbReference type="EMBL" id="ANC77439.1"/>
    </source>
</evidence>
<proteinExistence type="predicted"/>
<keyword evidence="2" id="KW-1185">Reference proteome</keyword>
<dbReference type="EMBL" id="CP015378">
    <property type="protein sequence ID" value="ANC77439.1"/>
    <property type="molecule type" value="Genomic_DNA"/>
</dbReference>
<protein>
    <submittedName>
        <fullName evidence="1">Uncharacterized protein</fullName>
    </submittedName>
</protein>
<dbReference type="RefSeq" id="WP_066395057.1">
    <property type="nucleotide sequence ID" value="NZ_CP015378.1"/>
</dbReference>
<organism evidence="1 2">
    <name type="scientific">Fictibacillus phosphorivorans</name>
    <dbReference type="NCBI Taxonomy" id="1221500"/>
    <lineage>
        <taxon>Bacteria</taxon>
        <taxon>Bacillati</taxon>
        <taxon>Bacillota</taxon>
        <taxon>Bacilli</taxon>
        <taxon>Bacillales</taxon>
        <taxon>Fictibacillaceae</taxon>
        <taxon>Fictibacillus</taxon>
    </lineage>
</organism>
<sequence length="93" mass="10793">MELDTYSPPTFSAKTFNCPHCGELSEHAWDEIHHNEQDYTSKALDSKRVSTLSDPDYSDQNHVISISRCQNCNLYSLWRYSSLIYPTKMINES</sequence>
<dbReference type="STRING" id="1221500.ABE65_011760"/>
<reference evidence="1 2" key="1">
    <citation type="submission" date="2016-04" db="EMBL/GenBank/DDBJ databases">
        <title>Complete genome sequence of Fictibacillus phosphorivorans G25-29, a strain toxic to nematodes.</title>
        <authorList>
            <person name="Zheng Z."/>
        </authorList>
    </citation>
    <scope>NUCLEOTIDE SEQUENCE [LARGE SCALE GENOMIC DNA]</scope>
    <source>
        <strain evidence="1 2">G25-29</strain>
    </source>
</reference>
<name>A0A168W1M2_9BACL</name>
<accession>A0A168W1M2</accession>
<dbReference type="KEGG" id="fpn:ABE65_011760"/>
<dbReference type="Proteomes" id="UP000076623">
    <property type="component" value="Chromosome"/>
</dbReference>
<gene>
    <name evidence="1" type="ORF">ABE65_011760</name>
</gene>
<dbReference type="AlphaFoldDB" id="A0A168W1M2"/>